<evidence type="ECO:0000313" key="7">
    <source>
        <dbReference type="Proteomes" id="UP000239709"/>
    </source>
</evidence>
<evidence type="ECO:0000256" key="4">
    <source>
        <dbReference type="ARBA" id="ARBA00023136"/>
    </source>
</evidence>
<name>A0A2S0MFS9_9BURK</name>
<keyword evidence="7" id="KW-1185">Reference proteome</keyword>
<feature type="transmembrane region" description="Helical" evidence="5">
    <location>
        <begin position="90"/>
        <end position="112"/>
    </location>
</feature>
<dbReference type="KEGG" id="otk:C6570_11320"/>
<dbReference type="Pfam" id="PF01124">
    <property type="entry name" value="MAPEG"/>
    <property type="match status" value="1"/>
</dbReference>
<dbReference type="EMBL" id="CP027666">
    <property type="protein sequence ID" value="AVO34752.1"/>
    <property type="molecule type" value="Genomic_DNA"/>
</dbReference>
<sequence>MPAAQDLLILRPMLVLACWTLLVLLLVPWVRWRAMRRHGLDWDDFRHGESLRVPPEARVPNRAVMNLLEIPVLFYVVCLGVALAGRTDAWALRLAWAYVALRLLHSLIHLGYNRVTHRLAVFAASNVVLGAMLVRLLWQLR</sequence>
<proteinExistence type="predicted"/>
<dbReference type="AlphaFoldDB" id="A0A2S0MFS9"/>
<dbReference type="Gene3D" id="1.20.120.550">
    <property type="entry name" value="Membrane associated eicosanoid/glutathione metabolism-like domain"/>
    <property type="match status" value="1"/>
</dbReference>
<evidence type="ECO:0000256" key="1">
    <source>
        <dbReference type="ARBA" id="ARBA00004370"/>
    </source>
</evidence>
<reference evidence="6 7" key="1">
    <citation type="submission" date="2018-03" db="EMBL/GenBank/DDBJ databases">
        <title>Genome sequencing of Ottowia sp.</title>
        <authorList>
            <person name="Kim S.-J."/>
            <person name="Heo J."/>
            <person name="Kwon S.-W."/>
        </authorList>
    </citation>
    <scope>NUCLEOTIDE SEQUENCE [LARGE SCALE GENOMIC DNA]</scope>
    <source>
        <strain evidence="6 7">KADR8-3</strain>
    </source>
</reference>
<dbReference type="InterPro" id="IPR001129">
    <property type="entry name" value="Membr-assoc_MAPEG"/>
</dbReference>
<gene>
    <name evidence="6" type="ORF">C6570_11320</name>
</gene>
<evidence type="ECO:0000313" key="6">
    <source>
        <dbReference type="EMBL" id="AVO34752.1"/>
    </source>
</evidence>
<organism evidence="6 7">
    <name type="scientific">Ottowia oryzae</name>
    <dbReference type="NCBI Taxonomy" id="2109914"/>
    <lineage>
        <taxon>Bacteria</taxon>
        <taxon>Pseudomonadati</taxon>
        <taxon>Pseudomonadota</taxon>
        <taxon>Betaproteobacteria</taxon>
        <taxon>Burkholderiales</taxon>
        <taxon>Comamonadaceae</taxon>
        <taxon>Ottowia</taxon>
    </lineage>
</organism>
<dbReference type="OrthoDB" id="8593739at2"/>
<feature type="transmembrane region" description="Helical" evidence="5">
    <location>
        <begin position="12"/>
        <end position="30"/>
    </location>
</feature>
<keyword evidence="4 5" id="KW-0472">Membrane</keyword>
<evidence type="ECO:0000256" key="2">
    <source>
        <dbReference type="ARBA" id="ARBA00022692"/>
    </source>
</evidence>
<protein>
    <recommendedName>
        <fullName evidence="8">MAPEG family protein</fullName>
    </recommendedName>
</protein>
<feature type="transmembrane region" description="Helical" evidence="5">
    <location>
        <begin position="64"/>
        <end position="84"/>
    </location>
</feature>
<accession>A0A2S0MFS9</accession>
<dbReference type="InterPro" id="IPR023352">
    <property type="entry name" value="MAPEG-like_dom_sf"/>
</dbReference>
<keyword evidence="2 5" id="KW-0812">Transmembrane</keyword>
<dbReference type="RefSeq" id="WP_106703304.1">
    <property type="nucleotide sequence ID" value="NZ_CP027666.1"/>
</dbReference>
<evidence type="ECO:0008006" key="8">
    <source>
        <dbReference type="Google" id="ProtNLM"/>
    </source>
</evidence>
<comment type="subcellular location">
    <subcellularLocation>
        <location evidence="1">Membrane</location>
    </subcellularLocation>
</comment>
<dbReference type="Proteomes" id="UP000239709">
    <property type="component" value="Chromosome"/>
</dbReference>
<dbReference type="SUPFAM" id="SSF161084">
    <property type="entry name" value="MAPEG domain-like"/>
    <property type="match status" value="1"/>
</dbReference>
<evidence type="ECO:0000256" key="5">
    <source>
        <dbReference type="SAM" id="Phobius"/>
    </source>
</evidence>
<feature type="transmembrane region" description="Helical" evidence="5">
    <location>
        <begin position="119"/>
        <end position="138"/>
    </location>
</feature>
<dbReference type="GO" id="GO:0016020">
    <property type="term" value="C:membrane"/>
    <property type="evidence" value="ECO:0007669"/>
    <property type="project" value="UniProtKB-SubCell"/>
</dbReference>
<evidence type="ECO:0000256" key="3">
    <source>
        <dbReference type="ARBA" id="ARBA00022989"/>
    </source>
</evidence>
<keyword evidence="3 5" id="KW-1133">Transmembrane helix</keyword>